<keyword evidence="2" id="KW-1185">Reference proteome</keyword>
<evidence type="ECO:0000313" key="2">
    <source>
        <dbReference type="Proteomes" id="UP000076925"/>
    </source>
</evidence>
<comment type="caution">
    <text evidence="1">The sequence shown here is derived from an EMBL/GenBank/DDBJ whole genome shotgun (WGS) entry which is preliminary data.</text>
</comment>
<accession>A0A139WQJ1</accession>
<proteinExistence type="predicted"/>
<dbReference type="EMBL" id="ANNX02000064">
    <property type="protein sequence ID" value="KYC34699.1"/>
    <property type="molecule type" value="Genomic_DNA"/>
</dbReference>
<dbReference type="OrthoDB" id="488163at2"/>
<reference evidence="1 2" key="1">
    <citation type="journal article" date="2013" name="Genome Biol. Evol.">
        <title>Genomes of Stigonematalean cyanobacteria (subsection V) and the evolution of oxygenic photosynthesis from prokaryotes to plastids.</title>
        <authorList>
            <person name="Dagan T."/>
            <person name="Roettger M."/>
            <person name="Stucken K."/>
            <person name="Landan G."/>
            <person name="Koch R."/>
            <person name="Major P."/>
            <person name="Gould S.B."/>
            <person name="Goremykin V.V."/>
            <person name="Rippka R."/>
            <person name="Tandeau de Marsac N."/>
            <person name="Gugger M."/>
            <person name="Lockhart P.J."/>
            <person name="Allen J.F."/>
            <person name="Brune I."/>
            <person name="Maus I."/>
            <person name="Puhler A."/>
            <person name="Martin W.F."/>
        </authorList>
    </citation>
    <scope>NUCLEOTIDE SEQUENCE [LARGE SCALE GENOMIC DNA]</scope>
    <source>
        <strain evidence="1 2">PCC 7110</strain>
    </source>
</reference>
<gene>
    <name evidence="1" type="ORF">WA1_49095</name>
</gene>
<sequence length="79" mass="9592">MNNEHYNTEQLNHFLTGIGNFYWTANMDKFCEICGFRNDWYGEEKWRQWQELHKALTYFDQETLMKLVQAGHSKEKLPS</sequence>
<dbReference type="AlphaFoldDB" id="A0A139WQJ1"/>
<dbReference type="Proteomes" id="UP000076925">
    <property type="component" value="Unassembled WGS sequence"/>
</dbReference>
<dbReference type="RefSeq" id="WP_017741149.1">
    <property type="nucleotide sequence ID" value="NZ_KQ976355.1"/>
</dbReference>
<evidence type="ECO:0000313" key="1">
    <source>
        <dbReference type="EMBL" id="KYC34699.1"/>
    </source>
</evidence>
<dbReference type="STRING" id="128403.WA1_49095"/>
<name>A0A139WQJ1_9CYAN</name>
<organism evidence="1 2">
    <name type="scientific">Scytonema hofmannii PCC 7110</name>
    <dbReference type="NCBI Taxonomy" id="128403"/>
    <lineage>
        <taxon>Bacteria</taxon>
        <taxon>Bacillati</taxon>
        <taxon>Cyanobacteriota</taxon>
        <taxon>Cyanophyceae</taxon>
        <taxon>Nostocales</taxon>
        <taxon>Scytonemataceae</taxon>
        <taxon>Scytonema</taxon>
    </lineage>
</organism>
<protein>
    <submittedName>
        <fullName evidence="1">Uncharacterized protein</fullName>
    </submittedName>
</protein>